<dbReference type="Proteomes" id="UP000032066">
    <property type="component" value="Unassembled WGS sequence"/>
</dbReference>
<dbReference type="OrthoDB" id="134501at2"/>
<dbReference type="InterPro" id="IPR001680">
    <property type="entry name" value="WD40_rpt"/>
</dbReference>
<gene>
    <name evidence="2" type="ORF">TR51_02840</name>
</gene>
<sequence>MGTVEQCFEERFSFSPGGRLLALTTEGSVRLWDVAAGRENTPIRTPDVEEISFSVDGALLATASQHSIGLWRVETAVGLFGYATAGEVMADLRIDQDAGRIRYLSGASESQGSSVHTLDVRSALSDAGEEAETAMARFSPDGTLLASARWVPEDGSVRWLLRDGRTGAPLYMLPREPCAKQCDPLLAFSPDGRYLVRGARPSPDDLGTRPRLELWNVEQQKATTTLDPPGGAPAIDSAAVGPGGQWVVATDTRGPAEYWDLRTGRPDAVPVTGVSGTPVPRPDGRMLVTSRGHVVDLPSGVQSFKALGPGETTALAFTADGTVLAAADASGRVVLWDGSLTRRLGTLVPPLGTRYITALAFSPDGRILADAAVGGEVQLWDLHTNRPLGLPLPTNGDPIHALSFAPDGTTLYASGQHIPFQRFDIAPPTAAARACARAGGGLTAEQWRSFLPGIPYRKTCP</sequence>
<name>A0A0D0PVK5_KITGR</name>
<dbReference type="InterPro" id="IPR015943">
    <property type="entry name" value="WD40/YVTN_repeat-like_dom_sf"/>
</dbReference>
<proteinExistence type="predicted"/>
<dbReference type="STRING" id="2064.TR51_02840"/>
<evidence type="ECO:0000313" key="3">
    <source>
        <dbReference type="Proteomes" id="UP000032066"/>
    </source>
</evidence>
<feature type="repeat" description="WD" evidence="1">
    <location>
        <begin position="356"/>
        <end position="390"/>
    </location>
</feature>
<dbReference type="PATRIC" id="fig|2064.6.peg.642"/>
<dbReference type="PANTHER" id="PTHR19879:SF9">
    <property type="entry name" value="TRANSCRIPTION INITIATION FACTOR TFIID SUBUNIT 5"/>
    <property type="match status" value="1"/>
</dbReference>
<protein>
    <submittedName>
        <fullName evidence="2">Uncharacterized protein</fullName>
    </submittedName>
</protein>
<dbReference type="Gene3D" id="2.130.10.10">
    <property type="entry name" value="YVTN repeat-like/Quinoprotein amine dehydrogenase"/>
    <property type="match status" value="3"/>
</dbReference>
<comment type="caution">
    <text evidence="2">The sequence shown here is derived from an EMBL/GenBank/DDBJ whole genome shotgun (WGS) entry which is preliminary data.</text>
</comment>
<keyword evidence="1" id="KW-0853">WD repeat</keyword>
<organism evidence="2 3">
    <name type="scientific">Kitasatospora griseola</name>
    <name type="common">Streptomyces griseolosporeus</name>
    <dbReference type="NCBI Taxonomy" id="2064"/>
    <lineage>
        <taxon>Bacteria</taxon>
        <taxon>Bacillati</taxon>
        <taxon>Actinomycetota</taxon>
        <taxon>Actinomycetes</taxon>
        <taxon>Kitasatosporales</taxon>
        <taxon>Streptomycetaceae</taxon>
        <taxon>Kitasatospora</taxon>
    </lineage>
</organism>
<evidence type="ECO:0000313" key="2">
    <source>
        <dbReference type="EMBL" id="KIQ66524.1"/>
    </source>
</evidence>
<dbReference type="SMART" id="SM00320">
    <property type="entry name" value="WD40"/>
    <property type="match status" value="4"/>
</dbReference>
<dbReference type="EMBL" id="JXZB01000001">
    <property type="protein sequence ID" value="KIQ66524.1"/>
    <property type="molecule type" value="Genomic_DNA"/>
</dbReference>
<evidence type="ECO:0000256" key="1">
    <source>
        <dbReference type="PROSITE-ProRule" id="PRU00221"/>
    </source>
</evidence>
<dbReference type="PROSITE" id="PS50082">
    <property type="entry name" value="WD_REPEATS_2"/>
    <property type="match status" value="1"/>
</dbReference>
<dbReference type="PANTHER" id="PTHR19879">
    <property type="entry name" value="TRANSCRIPTION INITIATION FACTOR TFIID"/>
    <property type="match status" value="1"/>
</dbReference>
<dbReference type="AlphaFoldDB" id="A0A0D0PVK5"/>
<dbReference type="Pfam" id="PF00400">
    <property type="entry name" value="WD40"/>
    <property type="match status" value="2"/>
</dbReference>
<reference evidence="2 3" key="1">
    <citation type="submission" date="2015-02" db="EMBL/GenBank/DDBJ databases">
        <title>Draft genome sequence of Kitasatospora griseola MF730-N6, a bafilomycin, terpentecin and satosporin producer.</title>
        <authorList>
            <person name="Arens J.C."/>
            <person name="Haltli B."/>
            <person name="Kerr R.G."/>
        </authorList>
    </citation>
    <scope>NUCLEOTIDE SEQUENCE [LARGE SCALE GENOMIC DNA]</scope>
    <source>
        <strain evidence="2 3">MF730-N6</strain>
    </source>
</reference>
<keyword evidence="3" id="KW-1185">Reference proteome</keyword>
<dbReference type="RefSeq" id="WP_043907775.1">
    <property type="nucleotide sequence ID" value="NZ_JXZB01000001.1"/>
</dbReference>
<dbReference type="SUPFAM" id="SSF82171">
    <property type="entry name" value="DPP6 N-terminal domain-like"/>
    <property type="match status" value="1"/>
</dbReference>
<accession>A0A0D0PVK5</accession>